<name>A0ABS2FH52_9CLOT</name>
<dbReference type="Pfam" id="PF09683">
    <property type="entry name" value="Lactococcin_972"/>
    <property type="match status" value="1"/>
</dbReference>
<dbReference type="InterPro" id="IPR006540">
    <property type="entry name" value="Lactococcin_972"/>
</dbReference>
<feature type="signal peptide" evidence="1">
    <location>
        <begin position="1"/>
        <end position="28"/>
    </location>
</feature>
<feature type="chain" id="PRO_5046266638" evidence="1">
    <location>
        <begin position="29"/>
        <end position="99"/>
    </location>
</feature>
<protein>
    <submittedName>
        <fullName evidence="2">Lactococcin 972 family bacteriocin</fullName>
    </submittedName>
</protein>
<comment type="caution">
    <text evidence="2">The sequence shown here is derived from an EMBL/GenBank/DDBJ whole genome shotgun (WGS) entry which is preliminary data.</text>
</comment>
<dbReference type="Proteomes" id="UP000767334">
    <property type="component" value="Unassembled WGS sequence"/>
</dbReference>
<dbReference type="NCBIfam" id="TIGR01653">
    <property type="entry name" value="lactococcin_972"/>
    <property type="match status" value="1"/>
</dbReference>
<dbReference type="Gene3D" id="2.60.40.2850">
    <property type="match status" value="1"/>
</dbReference>
<accession>A0ABS2FH52</accession>
<dbReference type="RefSeq" id="WP_133014295.1">
    <property type="nucleotide sequence ID" value="NZ_JACJLL010000067.1"/>
</dbReference>
<keyword evidence="3" id="KW-1185">Reference proteome</keyword>
<evidence type="ECO:0000313" key="2">
    <source>
        <dbReference type="EMBL" id="MBM6819863.1"/>
    </source>
</evidence>
<organism evidence="2 3">
    <name type="scientific">Clostridium saudiense</name>
    <dbReference type="NCBI Taxonomy" id="1414720"/>
    <lineage>
        <taxon>Bacteria</taxon>
        <taxon>Bacillati</taxon>
        <taxon>Bacillota</taxon>
        <taxon>Clostridia</taxon>
        <taxon>Eubacteriales</taxon>
        <taxon>Clostridiaceae</taxon>
        <taxon>Clostridium</taxon>
    </lineage>
</organism>
<sequence>MKIKSIKKSLTALVLGGIILSNSSIAMAAKTYIGGGTLYHGVTFKECYSNYYHAKNTHMSSAINGKGHLSKSYWTSARYTSYASVARTLTGNESYYDVK</sequence>
<proteinExistence type="predicted"/>
<evidence type="ECO:0000256" key="1">
    <source>
        <dbReference type="SAM" id="SignalP"/>
    </source>
</evidence>
<gene>
    <name evidence="2" type="ORF">H6A19_11035</name>
</gene>
<dbReference type="EMBL" id="JACJLL010000067">
    <property type="protein sequence ID" value="MBM6819863.1"/>
    <property type="molecule type" value="Genomic_DNA"/>
</dbReference>
<reference evidence="2 3" key="1">
    <citation type="journal article" date="2021" name="Sci. Rep.">
        <title>The distribution of antibiotic resistance genes in chicken gut microbiota commensals.</title>
        <authorList>
            <person name="Juricova H."/>
            <person name="Matiasovicova J."/>
            <person name="Kubasova T."/>
            <person name="Cejkova D."/>
            <person name="Rychlik I."/>
        </authorList>
    </citation>
    <scope>NUCLEOTIDE SEQUENCE [LARGE SCALE GENOMIC DNA]</scope>
    <source>
        <strain evidence="2 3">An435</strain>
    </source>
</reference>
<keyword evidence="1" id="KW-0732">Signal</keyword>
<evidence type="ECO:0000313" key="3">
    <source>
        <dbReference type="Proteomes" id="UP000767334"/>
    </source>
</evidence>